<comment type="caution">
    <text evidence="3">The sequence shown here is derived from an EMBL/GenBank/DDBJ whole genome shotgun (WGS) entry which is preliminary data.</text>
</comment>
<organism evidence="3 4">
    <name type="scientific">Lithohypha guttulata</name>
    <dbReference type="NCBI Taxonomy" id="1690604"/>
    <lineage>
        <taxon>Eukaryota</taxon>
        <taxon>Fungi</taxon>
        <taxon>Dikarya</taxon>
        <taxon>Ascomycota</taxon>
        <taxon>Pezizomycotina</taxon>
        <taxon>Eurotiomycetes</taxon>
        <taxon>Chaetothyriomycetidae</taxon>
        <taxon>Chaetothyriales</taxon>
        <taxon>Trichomeriaceae</taxon>
        <taxon>Lithohypha</taxon>
    </lineage>
</organism>
<dbReference type="EMBL" id="JAVRRJ010000008">
    <property type="protein sequence ID" value="KAK5082471.1"/>
    <property type="molecule type" value="Genomic_DNA"/>
</dbReference>
<proteinExistence type="predicted"/>
<feature type="transmembrane region" description="Helical" evidence="2">
    <location>
        <begin position="233"/>
        <end position="258"/>
    </location>
</feature>
<evidence type="ECO:0000313" key="3">
    <source>
        <dbReference type="EMBL" id="KAK5082471.1"/>
    </source>
</evidence>
<keyword evidence="2" id="KW-0472">Membrane</keyword>
<evidence type="ECO:0000256" key="1">
    <source>
        <dbReference type="SAM" id="MobiDB-lite"/>
    </source>
</evidence>
<evidence type="ECO:0000256" key="2">
    <source>
        <dbReference type="SAM" id="Phobius"/>
    </source>
</evidence>
<dbReference type="AlphaFoldDB" id="A0AAN7SVE2"/>
<evidence type="ECO:0000313" key="4">
    <source>
        <dbReference type="Proteomes" id="UP001309876"/>
    </source>
</evidence>
<accession>A0AAN7SVE2</accession>
<feature type="transmembrane region" description="Helical" evidence="2">
    <location>
        <begin position="764"/>
        <end position="788"/>
    </location>
</feature>
<feature type="compositionally biased region" description="Polar residues" evidence="1">
    <location>
        <begin position="1"/>
        <end position="46"/>
    </location>
</feature>
<feature type="transmembrane region" description="Helical" evidence="2">
    <location>
        <begin position="187"/>
        <end position="212"/>
    </location>
</feature>
<feature type="region of interest" description="Disordered" evidence="1">
    <location>
        <begin position="843"/>
        <end position="862"/>
    </location>
</feature>
<reference evidence="3 4" key="1">
    <citation type="submission" date="2023-08" db="EMBL/GenBank/DDBJ databases">
        <title>Black Yeasts Isolated from many extreme environments.</title>
        <authorList>
            <person name="Coleine C."/>
            <person name="Stajich J.E."/>
            <person name="Selbmann L."/>
        </authorList>
    </citation>
    <scope>NUCLEOTIDE SEQUENCE [LARGE SCALE GENOMIC DNA]</scope>
    <source>
        <strain evidence="3 4">CCFEE 5910</strain>
    </source>
</reference>
<protein>
    <submittedName>
        <fullName evidence="3">Uncharacterized protein</fullName>
    </submittedName>
</protein>
<keyword evidence="4" id="KW-1185">Reference proteome</keyword>
<feature type="compositionally biased region" description="Polar residues" evidence="1">
    <location>
        <begin position="131"/>
        <end position="145"/>
    </location>
</feature>
<feature type="compositionally biased region" description="Low complexity" evidence="1">
    <location>
        <begin position="83"/>
        <end position="100"/>
    </location>
</feature>
<dbReference type="Proteomes" id="UP001309876">
    <property type="component" value="Unassembled WGS sequence"/>
</dbReference>
<keyword evidence="2" id="KW-1133">Transmembrane helix</keyword>
<keyword evidence="2" id="KW-0812">Transmembrane</keyword>
<feature type="region of interest" description="Disordered" evidence="1">
    <location>
        <begin position="1"/>
        <end position="145"/>
    </location>
</feature>
<sequence length="963" mass="106798">MAQSTQNDVSSLLQDNIRSTVQPDTATSPTSRTPYRRQPSWQSSGKRYQHVSVEDHGIAEEVAEEEEDNTEARGLGLTNLPKSTTSSVVRRVPVGGRSTPEPSGLLGSARSEPLSQASTARNTDEIDTSYHNKWHTPSYQSSAQSLRDEPYKHVPSEDNLLSHNHDHAHDHIGCSTQQGPLKERWSWLTWIVIFLAIYTTLLSAAFLVIAIARPRWGHRIGTKGRMTYNSATFLSAFISKTIELSFATTFVATLGQILSRRAFARENQAGGISIAEMNMRLWIMQPGTLVTHFVGVKYVARTFLGVTALLAAFAATFYTTASEALVAPKLKYGRNETVILFGQVRAGYANSVYLREHCETPITERMDADAVARGNTCLQFDYAGNGFRNLGSWRNKWAERQASSTNTDGNSPRPLPISILFENTTVTGQWINDLYGDIERQSKQYGRLVQNVTMAMPHANVYHAARDQMNRILQPDDLSGSGEYFLQAAVPAPALNVLCVGADDWEVNLLVGNASHHPENWPVETPFDEFFNWKQEDPAKVGGQWAPWFGKLPINYNTVVNHTVNWGSEWIYLLGKPDQSTIGPTNNYTICGIRSYQHLDCSTSLWETKSGGQLSVHCGNNNTRVWKKYSETKNASEPQAQPPSTVDSRNWKDVGMEWINSLSLGQGISDGNASIARFLTQSIPKYTNDTGTKLNPVFPSIAEGICLLGGYTLLMSSDVAPFVHYWTGASDLAPIFDPPQAGAFEALLSYKDYSSGYDANWKGVFYIILISVLVLNVFCTATLLWYFIHYGEVTDYTEPQNLFALAINSPKSSMLAGACGGGPSGEVLGKKWCVEMSRAADHNPDLHGNLSSPRSPYRRNSMPDPSHPHFYVRYPEEEPLMDVDTVTASNTTANTPNPQAREGFLSKVASPMKRSSKIWSSPRLEKRRSRLSMVLNPGPEALEETELQDNPVAQYMKLTGGRT</sequence>
<name>A0AAN7SVE2_9EURO</name>
<gene>
    <name evidence="3" type="ORF">LTR05_007618</name>
</gene>